<feature type="transmembrane region" description="Helical" evidence="1">
    <location>
        <begin position="256"/>
        <end position="274"/>
    </location>
</feature>
<keyword evidence="1" id="KW-0812">Transmembrane</keyword>
<feature type="transmembrane region" description="Helical" evidence="1">
    <location>
        <begin position="78"/>
        <end position="94"/>
    </location>
</feature>
<accession>A0A4R9LU74</accession>
<dbReference type="OrthoDB" id="310900at2"/>
<name>A0A4R9LU74_9LEPT</name>
<feature type="transmembrane region" description="Helical" evidence="1">
    <location>
        <begin position="228"/>
        <end position="249"/>
    </location>
</feature>
<keyword evidence="3" id="KW-1185">Reference proteome</keyword>
<dbReference type="EMBL" id="RQHV01000007">
    <property type="protein sequence ID" value="TGN14353.1"/>
    <property type="molecule type" value="Genomic_DNA"/>
</dbReference>
<feature type="transmembrane region" description="Helical" evidence="1">
    <location>
        <begin position="48"/>
        <end position="66"/>
    </location>
</feature>
<dbReference type="Proteomes" id="UP000298264">
    <property type="component" value="Unassembled WGS sequence"/>
</dbReference>
<evidence type="ECO:0000256" key="1">
    <source>
        <dbReference type="SAM" id="Phobius"/>
    </source>
</evidence>
<feature type="transmembrane region" description="Helical" evidence="1">
    <location>
        <begin position="308"/>
        <end position="326"/>
    </location>
</feature>
<sequence length="727" mass="84792">MDSQWKRFWETGLFPSLEFMLSLTFGYFISLLFYTSSNELNLVDTTDSAFPILQALLAFFFGFGFIFRKYSQNLQRPLTIILLFLVGTEAYWVIQEGASEFLIDYIFSFELILVTAILGGFTAGLYCGSLRDYRFLSFALGVTIFTFHSLFDPNHNYSLKTIIAVLFVLFEIYLFSTFLQKSAFSSRFYKIRSKIGKHPLFAPFYRSSLSLLISYCILHVYFQPGPKIPLILSISFAVFFGRILSLLTGIKHETKAVFLIGRATLVIAFFFFVYQSYWNYFHIALCILLAGMVGFFKPNESGKKEYIFVSLEVFGYTALSLILYHWNIMLGIRSFLALGFVPILVYPYLMQKHIVRTPRLIMLGVTCLITILFFHPPSIRSNAPFSKKEIYDPIPYKIINANIATDEFVFYRSILPFQSDPFLPKKTEIKNKTIILSLQNNQSQIISYIERLSKEKHPFLIFISRKKENPSPHINALSLLKRVSFWSFDVYYPPYTEQPIGFSEGIPKDWRLKYFQERLENANTEEARIALDSIIKFSSGDLRKDAFTIKQLYYESYADYASFYYSIGQNKLALDSITLARKFEVPKKDLLRIAYNSLKFTSPEPDFIPILEDLAGEEEFQEFAWNTLLPMFESLSDFENALKTMSLLEKYYRNHNQTDLANELELVKVRLYLNQENWKDAEPLIFARVKENPESVIWGRLKNEVIEKKESSRRIYARPEKREARIQ</sequence>
<evidence type="ECO:0000313" key="2">
    <source>
        <dbReference type="EMBL" id="TGN14353.1"/>
    </source>
</evidence>
<gene>
    <name evidence="2" type="ORF">EHS11_02460</name>
</gene>
<comment type="caution">
    <text evidence="2">The sequence shown here is derived from an EMBL/GenBank/DDBJ whole genome shotgun (WGS) entry which is preliminary data.</text>
</comment>
<keyword evidence="1" id="KW-0472">Membrane</keyword>
<reference evidence="2" key="1">
    <citation type="journal article" date="2019" name="PLoS Negl. Trop. Dis.">
        <title>Revisiting the worldwide diversity of Leptospira species in the environment.</title>
        <authorList>
            <person name="Vincent A.T."/>
            <person name="Schiettekatte O."/>
            <person name="Bourhy P."/>
            <person name="Veyrier F.J."/>
            <person name="Picardeau M."/>
        </authorList>
    </citation>
    <scope>NUCLEOTIDE SEQUENCE [LARGE SCALE GENOMIC DNA]</scope>
    <source>
        <strain evidence="2">201400974</strain>
    </source>
</reference>
<dbReference type="AlphaFoldDB" id="A0A4R9LU74"/>
<feature type="transmembrane region" description="Helical" evidence="1">
    <location>
        <begin position="133"/>
        <end position="151"/>
    </location>
</feature>
<protein>
    <submittedName>
        <fullName evidence="2">Uncharacterized protein</fullName>
    </submittedName>
</protein>
<proteinExistence type="predicted"/>
<feature type="transmembrane region" description="Helical" evidence="1">
    <location>
        <begin position="280"/>
        <end position="296"/>
    </location>
</feature>
<organism evidence="2 3">
    <name type="scientific">Leptospira ilyithenensis</name>
    <dbReference type="NCBI Taxonomy" id="2484901"/>
    <lineage>
        <taxon>Bacteria</taxon>
        <taxon>Pseudomonadati</taxon>
        <taxon>Spirochaetota</taxon>
        <taxon>Spirochaetia</taxon>
        <taxon>Leptospirales</taxon>
        <taxon>Leptospiraceae</taxon>
        <taxon>Leptospira</taxon>
    </lineage>
</organism>
<feature type="transmembrane region" description="Helical" evidence="1">
    <location>
        <begin position="157"/>
        <end position="179"/>
    </location>
</feature>
<feature type="transmembrane region" description="Helical" evidence="1">
    <location>
        <begin position="361"/>
        <end position="379"/>
    </location>
</feature>
<feature type="transmembrane region" description="Helical" evidence="1">
    <location>
        <begin position="332"/>
        <end position="349"/>
    </location>
</feature>
<feature type="transmembrane region" description="Helical" evidence="1">
    <location>
        <begin position="200"/>
        <end position="222"/>
    </location>
</feature>
<feature type="transmembrane region" description="Helical" evidence="1">
    <location>
        <begin position="12"/>
        <end position="36"/>
    </location>
</feature>
<evidence type="ECO:0000313" key="3">
    <source>
        <dbReference type="Proteomes" id="UP000298264"/>
    </source>
</evidence>
<feature type="transmembrane region" description="Helical" evidence="1">
    <location>
        <begin position="106"/>
        <end position="126"/>
    </location>
</feature>
<keyword evidence="1" id="KW-1133">Transmembrane helix</keyword>